<protein>
    <submittedName>
        <fullName evidence="1">Endo--beta-glucanase</fullName>
    </submittedName>
</protein>
<accession>A0A2C6K228</accession>
<keyword evidence="2" id="KW-1185">Reference proteome</keyword>
<dbReference type="AlphaFoldDB" id="A0A2C6K228"/>
<evidence type="ECO:0000313" key="1">
    <source>
        <dbReference type="EMBL" id="PHJ16490.1"/>
    </source>
</evidence>
<dbReference type="RefSeq" id="XP_067918219.1">
    <property type="nucleotide sequence ID" value="XM_068069807.1"/>
</dbReference>
<evidence type="ECO:0000313" key="2">
    <source>
        <dbReference type="Proteomes" id="UP000221165"/>
    </source>
</evidence>
<gene>
    <name evidence="1" type="ORF">CSUI_009696</name>
</gene>
<sequence length="1024" mass="114179">MPHLPVLAPISPSSSCHFLAHAPDRREVVLCASAQEADSILSSGDPRLLTSPDVREGPCLQTLGGSLSLFPQVPQTTSARSASLRVFSSTRPTSVWLFAVFRGAGTGDTHAINSAPYLLTVVTKPLGRTDLVGDRAGLQVRGPYTVVEKGGDGGVYGYRQSTGPVTYGFFMGVRLRDYGDFVKKHYVSDFSPLSVTKAWEIQQFGEGDDEVVDPREISVSTIKAHIVRGSPWVTMELPAGHKLLVETLPANLFTGKKNSLEKIVNLAGLPTDGDFACSSLLRSAVLTDSLELHLSDGTLWLLVFDHKIELTCESASSRDRLMSLKRLGEPLVVRLALASVCGHPHVWGEGGPDALVGVDKTCPHQDTTRRSAYRWKLMSLVNKVPERRLDKVADYINARGSGVLALERVFSRFPLKRQLELMQHDERWGGFELQSVAWNPEDIIPALRNETTPISAVVIPEGFFRQVSEGPEIRKGPTPLGPWQLRGVDEGASLHFSFVKWGEGTGVTGDLFYWLAIHFLTVKGGTLVLVGGMNGEGKTKQLLQDLFNINLEPAGFFSYDESDRVPHQTHQIYDTPPYEGDEGIDEELLPENMPKLLHRPRALIENPDDGTETEGPSSNKVEAVWTPWHGWPFAPYCRPGQAKESCDGATNAFFYRGEGAIAWIGMDWSKDVLLPDEDWTILLARSLRHSLCMGDNRNETDCSPLQKVLLVQPDAFTAQVCTRGPVCECSSHVQQVTKQLYHFIQDACVCMADCQQAFVKEMERTVLDDEGRADPERLRRYLRGTRVEETKNVGAPFEEVIDEQSEIARDGLLRQALFYPVHGTVDVKASGVDEPASVQHARLTYKFLSLPMPRYESHSLYPPLLPVLRKTKKTTELKPLWDPHRLVVYMHDLHEKMEYKDPTEGPQRSIITNEGALTSCLVTNRGTPAYLLINLVETDLRGILRRNETGSYENILEKLHPQWQDILKWAVRQDLSGATKLDIVELEKSADDMQDWVRLMHRYASLAQIADIVGVRLERERVSS</sequence>
<organism evidence="1 2">
    <name type="scientific">Cystoisospora suis</name>
    <dbReference type="NCBI Taxonomy" id="483139"/>
    <lineage>
        <taxon>Eukaryota</taxon>
        <taxon>Sar</taxon>
        <taxon>Alveolata</taxon>
        <taxon>Apicomplexa</taxon>
        <taxon>Conoidasida</taxon>
        <taxon>Coccidia</taxon>
        <taxon>Eucoccidiorida</taxon>
        <taxon>Eimeriorina</taxon>
        <taxon>Sarcocystidae</taxon>
        <taxon>Cystoisospora</taxon>
    </lineage>
</organism>
<dbReference type="OrthoDB" id="328639at2759"/>
<dbReference type="GeneID" id="94433018"/>
<dbReference type="Proteomes" id="UP000221165">
    <property type="component" value="Unassembled WGS sequence"/>
</dbReference>
<dbReference type="VEuPathDB" id="ToxoDB:CSUI_009696"/>
<comment type="caution">
    <text evidence="1">The sequence shown here is derived from an EMBL/GenBank/DDBJ whole genome shotgun (WGS) entry which is preliminary data.</text>
</comment>
<name>A0A2C6K228_9APIC</name>
<proteinExistence type="predicted"/>
<reference evidence="1 2" key="1">
    <citation type="journal article" date="2017" name="Int. J. Parasitol.">
        <title>The genome of the protozoan parasite Cystoisospora suis and a reverse vaccinology approach to identify vaccine candidates.</title>
        <authorList>
            <person name="Palmieri N."/>
            <person name="Shrestha A."/>
            <person name="Ruttkowski B."/>
            <person name="Beck T."/>
            <person name="Vogl C."/>
            <person name="Tomley F."/>
            <person name="Blake D.P."/>
            <person name="Joachim A."/>
        </authorList>
    </citation>
    <scope>NUCLEOTIDE SEQUENCE [LARGE SCALE GENOMIC DNA]</scope>
    <source>
        <strain evidence="1 2">Wien I</strain>
    </source>
</reference>
<dbReference type="EMBL" id="MIGC01005880">
    <property type="protein sequence ID" value="PHJ16490.1"/>
    <property type="molecule type" value="Genomic_DNA"/>
</dbReference>